<evidence type="ECO:0000313" key="2">
    <source>
        <dbReference type="Proteomes" id="UP000669317"/>
    </source>
</evidence>
<sequence>MLKSLDVVLLRMWSVSMYFLTKVASYRRTICAVKAQDYLLRRINGIEEPIVAKASQARR</sequence>
<dbReference type="RefSeq" id="WP_209296441.1">
    <property type="nucleotide sequence ID" value="NZ_JAGIKT010000096.1"/>
</dbReference>
<dbReference type="Proteomes" id="UP000669317">
    <property type="component" value="Unassembled WGS sequence"/>
</dbReference>
<protein>
    <submittedName>
        <fullName evidence="1">Uncharacterized protein</fullName>
    </submittedName>
</protein>
<comment type="caution">
    <text evidence="1">The sequence shown here is derived from an EMBL/GenBank/DDBJ whole genome shotgun (WGS) entry which is preliminary data.</text>
</comment>
<organism evidence="1 2">
    <name type="scientific">Bradyrhizobium vignae</name>
    <dbReference type="NCBI Taxonomy" id="1549949"/>
    <lineage>
        <taxon>Bacteria</taxon>
        <taxon>Pseudomonadati</taxon>
        <taxon>Pseudomonadota</taxon>
        <taxon>Alphaproteobacteria</taxon>
        <taxon>Hyphomicrobiales</taxon>
        <taxon>Nitrobacteraceae</taxon>
        <taxon>Bradyrhizobium</taxon>
    </lineage>
</organism>
<keyword evidence="2" id="KW-1185">Reference proteome</keyword>
<proteinExistence type="predicted"/>
<name>A0ABS4A5R2_9BRAD</name>
<dbReference type="EMBL" id="JAGIKT010000096">
    <property type="protein sequence ID" value="MBP0115736.1"/>
    <property type="molecule type" value="Genomic_DNA"/>
</dbReference>
<gene>
    <name evidence="1" type="ORF">JWS04_32655</name>
</gene>
<reference evidence="1 2" key="1">
    <citation type="submission" date="2021-03" db="EMBL/GenBank/DDBJ databases">
        <title>Genome Sequence of Bradyrhizobium vignae strain ISRA400.</title>
        <authorList>
            <person name="Tisa L.S."/>
            <person name="Svistoonoff S."/>
            <person name="Hocher V."/>
            <person name="Fall S."/>
            <person name="Zaiya A."/>
            <person name="Naing D."/>
            <person name="Niang N."/>
            <person name="Diouf A."/>
            <person name="Dasylva M.C."/>
            <person name="Toure O."/>
            <person name="Gueye M."/>
            <person name="Gully D."/>
            <person name="Tisseyre P."/>
            <person name="Simpson S."/>
            <person name="Morris K."/>
            <person name="Thomas W.K."/>
        </authorList>
    </citation>
    <scope>NUCLEOTIDE SEQUENCE [LARGE SCALE GENOMIC DNA]</scope>
    <source>
        <strain evidence="1 2">ISRA400</strain>
    </source>
</reference>
<evidence type="ECO:0000313" key="1">
    <source>
        <dbReference type="EMBL" id="MBP0115736.1"/>
    </source>
</evidence>
<accession>A0ABS4A5R2</accession>